<keyword evidence="4" id="KW-1185">Reference proteome</keyword>
<reference evidence="3 4" key="1">
    <citation type="submission" date="2013-02" db="EMBL/GenBank/DDBJ databases">
        <title>Genome sequence of Clostridium saccharoperbutylacetonicum N1-4(HMT).</title>
        <authorList>
            <person name="Poehlein A."/>
            <person name="Daniel R."/>
        </authorList>
    </citation>
    <scope>NUCLEOTIDE SEQUENCE [LARGE SCALE GENOMIC DNA]</scope>
    <source>
        <strain evidence="4">N1-4(HMT)</strain>
    </source>
</reference>
<evidence type="ECO:0000313" key="4">
    <source>
        <dbReference type="Proteomes" id="UP000011728"/>
    </source>
</evidence>
<protein>
    <submittedName>
        <fullName evidence="3">Nucleoside-diphosphate-sugar epimerase</fullName>
    </submittedName>
</protein>
<dbReference type="SUPFAM" id="SSF51735">
    <property type="entry name" value="NAD(P)-binding Rossmann-fold domains"/>
    <property type="match status" value="1"/>
</dbReference>
<dbReference type="eggNOG" id="COG0451">
    <property type="taxonomic scope" value="Bacteria"/>
</dbReference>
<gene>
    <name evidence="3" type="ORF">Cspa_c19760</name>
</gene>
<dbReference type="Gene3D" id="3.40.50.720">
    <property type="entry name" value="NAD(P)-binding Rossmann-like Domain"/>
    <property type="match status" value="1"/>
</dbReference>
<dbReference type="PATRIC" id="fig|931276.5.peg.1967"/>
<evidence type="ECO:0000313" key="3">
    <source>
        <dbReference type="EMBL" id="AGF55742.1"/>
    </source>
</evidence>
<proteinExistence type="inferred from homology"/>
<dbReference type="RefSeq" id="WP_015392063.1">
    <property type="nucleotide sequence ID" value="NC_020291.1"/>
</dbReference>
<sequence>MNRNIVITGGTGFLGGSLINTFKEDDILYNLGRNRNESCKNIYWNLRDSMENIEMPFDVDTIIHCASIVGDCNSNIRDYIDINVGATLELLEYSRKTGVKQFIYISTGGVYGFESNPFKEEEQCNPHGIYSLSKYFSEKLCMEYQNKIKITIIRVFFPYGKGQKGRLISNLIHKILKGEKVILNNEGMPLINPINIVDLCNLINGVVEKRLEGIFNACGDEIVSIKELCQRISDKFGINNVQYEFNNIECKNMLGDNKKIKDKLNYSMKVKLLDNI</sequence>
<comment type="similarity">
    <text evidence="1">Belongs to the NAD(P)-dependent epimerase/dehydratase family.</text>
</comment>
<dbReference type="InterPro" id="IPR001509">
    <property type="entry name" value="Epimerase_deHydtase"/>
</dbReference>
<dbReference type="PANTHER" id="PTHR43000">
    <property type="entry name" value="DTDP-D-GLUCOSE 4,6-DEHYDRATASE-RELATED"/>
    <property type="match status" value="1"/>
</dbReference>
<dbReference type="Pfam" id="PF01370">
    <property type="entry name" value="Epimerase"/>
    <property type="match status" value="1"/>
</dbReference>
<dbReference type="OrthoDB" id="9801773at2"/>
<dbReference type="AlphaFoldDB" id="M1MWA1"/>
<evidence type="ECO:0000259" key="2">
    <source>
        <dbReference type="Pfam" id="PF01370"/>
    </source>
</evidence>
<dbReference type="Proteomes" id="UP000011728">
    <property type="component" value="Chromosome"/>
</dbReference>
<dbReference type="EMBL" id="CP004121">
    <property type="protein sequence ID" value="AGF55742.1"/>
    <property type="molecule type" value="Genomic_DNA"/>
</dbReference>
<name>M1MWA1_9CLOT</name>
<evidence type="ECO:0000256" key="1">
    <source>
        <dbReference type="ARBA" id="ARBA00007637"/>
    </source>
</evidence>
<feature type="domain" description="NAD-dependent epimerase/dehydratase" evidence="2">
    <location>
        <begin position="5"/>
        <end position="216"/>
    </location>
</feature>
<dbReference type="InterPro" id="IPR036291">
    <property type="entry name" value="NAD(P)-bd_dom_sf"/>
</dbReference>
<organism evidence="3 4">
    <name type="scientific">Clostridium saccharoperbutylacetonicum N1-4(HMT)</name>
    <dbReference type="NCBI Taxonomy" id="931276"/>
    <lineage>
        <taxon>Bacteria</taxon>
        <taxon>Bacillati</taxon>
        <taxon>Bacillota</taxon>
        <taxon>Clostridia</taxon>
        <taxon>Eubacteriales</taxon>
        <taxon>Clostridiaceae</taxon>
        <taxon>Clostridium</taxon>
    </lineage>
</organism>
<accession>M1MWA1</accession>
<dbReference type="HOGENOM" id="CLU_007383_1_7_9"/>
<dbReference type="KEGG" id="csr:Cspa_c19760"/>